<dbReference type="PANTHER" id="PTHR31562:SF2">
    <property type="entry name" value="NUCLEOTIDE-DIPHOSPHO-SUGAR TRANSFERASE"/>
    <property type="match status" value="1"/>
</dbReference>
<dbReference type="InterPro" id="IPR029044">
    <property type="entry name" value="Nucleotide-diphossugar_trans"/>
</dbReference>
<comment type="caution">
    <text evidence="1">The sequence shown here is derived from an EMBL/GenBank/DDBJ whole genome shotgun (WGS) entry which is preliminary data.</text>
</comment>
<gene>
    <name evidence="1" type="ORF">MSPICULIGERA_LOCUS20662</name>
</gene>
<dbReference type="AlphaFoldDB" id="A0AA36D843"/>
<organism evidence="1 2">
    <name type="scientific">Mesorhabditis spiculigera</name>
    <dbReference type="NCBI Taxonomy" id="96644"/>
    <lineage>
        <taxon>Eukaryota</taxon>
        <taxon>Metazoa</taxon>
        <taxon>Ecdysozoa</taxon>
        <taxon>Nematoda</taxon>
        <taxon>Chromadorea</taxon>
        <taxon>Rhabditida</taxon>
        <taxon>Rhabditina</taxon>
        <taxon>Rhabditomorpha</taxon>
        <taxon>Rhabditoidea</taxon>
        <taxon>Rhabditidae</taxon>
        <taxon>Mesorhabditinae</taxon>
        <taxon>Mesorhabditis</taxon>
    </lineage>
</organism>
<dbReference type="InterPro" id="IPR004988">
    <property type="entry name" value="DUF273"/>
</dbReference>
<reference evidence="1" key="1">
    <citation type="submission" date="2023-06" db="EMBL/GenBank/DDBJ databases">
        <authorList>
            <person name="Delattre M."/>
        </authorList>
    </citation>
    <scope>NUCLEOTIDE SEQUENCE</scope>
    <source>
        <strain evidence="1">AF72</strain>
    </source>
</reference>
<dbReference type="Gene3D" id="3.90.550.10">
    <property type="entry name" value="Spore Coat Polysaccharide Biosynthesis Protein SpsA, Chain A"/>
    <property type="match status" value="1"/>
</dbReference>
<proteinExistence type="predicted"/>
<feature type="non-terminal residue" evidence="1">
    <location>
        <position position="1"/>
    </location>
</feature>
<evidence type="ECO:0000313" key="2">
    <source>
        <dbReference type="Proteomes" id="UP001177023"/>
    </source>
</evidence>
<dbReference type="EMBL" id="CATQJA010002664">
    <property type="protein sequence ID" value="CAJ0582532.1"/>
    <property type="molecule type" value="Genomic_DNA"/>
</dbReference>
<evidence type="ECO:0000313" key="1">
    <source>
        <dbReference type="EMBL" id="CAJ0582532.1"/>
    </source>
</evidence>
<dbReference type="Pfam" id="PF03314">
    <property type="entry name" value="DUF273"/>
    <property type="match status" value="1"/>
</dbReference>
<dbReference type="Proteomes" id="UP001177023">
    <property type="component" value="Unassembled WGS sequence"/>
</dbReference>
<name>A0AA36D843_9BILA</name>
<sequence>MPRRDALQGVNNENASIALVYIVKDRKNEADYRIAVNSARCYAEVHKYGLIYVDYNSSKELQKTCPQDDFFFTRHCLMKDVLRKSDYEFFLFLDADIGVINPRRRIEEFLPKTSSVNVMFYNRFYNDEIMAGSYILRKSKQASNFLQLWVDYMEKTDAIPLGGTDNGAIQSVVVEFFMPEMAPHRKICEKTWLKSRNFDELFRYEACMQYLISLVPKEELARRGFVLYDKGQGWSRDGWISGTTWCGRDLFFHGWKKQKLGGEWVLPFTGEDIFDKKCSPSEVQRWSYAPKLNISCLALDLKLHQYYLEKRTAYYKHLETLAEQDLFPVDAYKQFGL</sequence>
<accession>A0AA36D843</accession>
<protein>
    <submittedName>
        <fullName evidence="1">Uncharacterized protein</fullName>
    </submittedName>
</protein>
<keyword evidence="2" id="KW-1185">Reference proteome</keyword>
<dbReference type="PANTHER" id="PTHR31562">
    <property type="entry name" value="PROTEIN CBG18972"/>
    <property type="match status" value="1"/>
</dbReference>